<dbReference type="Proteomes" id="UP000008021">
    <property type="component" value="Chromosome 1"/>
</dbReference>
<reference evidence="2" key="2">
    <citation type="submission" date="2018-05" db="EMBL/GenBank/DDBJ databases">
        <title>OmerRS3 (Oryza meridionalis Reference Sequence Version 3).</title>
        <authorList>
            <person name="Zhang J."/>
            <person name="Kudrna D."/>
            <person name="Lee S."/>
            <person name="Talag J."/>
            <person name="Welchert J."/>
            <person name="Wing R.A."/>
        </authorList>
    </citation>
    <scope>NUCLEOTIDE SEQUENCE [LARGE SCALE GENOMIC DNA]</scope>
    <source>
        <strain evidence="2">cv. OR44</strain>
    </source>
</reference>
<feature type="region of interest" description="Disordered" evidence="1">
    <location>
        <begin position="86"/>
        <end position="191"/>
    </location>
</feature>
<dbReference type="EnsemblPlants" id="OMERI01G10290.1">
    <property type="protein sequence ID" value="OMERI01G10290.1"/>
    <property type="gene ID" value="OMERI01G10290"/>
</dbReference>
<feature type="compositionally biased region" description="Basic and acidic residues" evidence="1">
    <location>
        <begin position="20"/>
        <end position="34"/>
    </location>
</feature>
<name>A0A0E0C0B6_9ORYZ</name>
<evidence type="ECO:0000256" key="1">
    <source>
        <dbReference type="SAM" id="MobiDB-lite"/>
    </source>
</evidence>
<proteinExistence type="predicted"/>
<dbReference type="Gramene" id="OMERI01G10290.1">
    <property type="protein sequence ID" value="OMERI01G10290.1"/>
    <property type="gene ID" value="OMERI01G10290"/>
</dbReference>
<evidence type="ECO:0000313" key="3">
    <source>
        <dbReference type="Proteomes" id="UP000008021"/>
    </source>
</evidence>
<organism evidence="2">
    <name type="scientific">Oryza meridionalis</name>
    <dbReference type="NCBI Taxonomy" id="40149"/>
    <lineage>
        <taxon>Eukaryota</taxon>
        <taxon>Viridiplantae</taxon>
        <taxon>Streptophyta</taxon>
        <taxon>Embryophyta</taxon>
        <taxon>Tracheophyta</taxon>
        <taxon>Spermatophyta</taxon>
        <taxon>Magnoliopsida</taxon>
        <taxon>Liliopsida</taxon>
        <taxon>Poales</taxon>
        <taxon>Poaceae</taxon>
        <taxon>BOP clade</taxon>
        <taxon>Oryzoideae</taxon>
        <taxon>Oryzeae</taxon>
        <taxon>Oryzinae</taxon>
        <taxon>Oryza</taxon>
    </lineage>
</organism>
<reference evidence="2" key="1">
    <citation type="submission" date="2015-04" db="UniProtKB">
        <authorList>
            <consortium name="EnsemblPlants"/>
        </authorList>
    </citation>
    <scope>IDENTIFICATION</scope>
</reference>
<protein>
    <submittedName>
        <fullName evidence="2">Uncharacterized protein</fullName>
    </submittedName>
</protein>
<feature type="compositionally biased region" description="Low complexity" evidence="1">
    <location>
        <begin position="86"/>
        <end position="98"/>
    </location>
</feature>
<accession>A0A0E0C0B6</accession>
<sequence length="191" mass="19898">MVSAFAQSSRGSATTTVARSARERERERPVERRVSMATIAVGRAEKRDDDGRPATEFPASGSVAATLPITGSAAAAFPTIGSAAAEPPAAAITEPTVADVTRTHHCRSRPSRLPSPSLSPPPPPRPSSSPLPPPSPEPSTITVAEPATISRGRAREQGGERAMVFARSRRSLVPPGTSSSASFGRIGWSRI</sequence>
<feature type="compositionally biased region" description="Basic and acidic residues" evidence="1">
    <location>
        <begin position="43"/>
        <end position="53"/>
    </location>
</feature>
<dbReference type="AlphaFoldDB" id="A0A0E0C0B6"/>
<keyword evidence="3" id="KW-1185">Reference proteome</keyword>
<evidence type="ECO:0000313" key="2">
    <source>
        <dbReference type="EnsemblPlants" id="OMERI01G10290.1"/>
    </source>
</evidence>
<feature type="compositionally biased region" description="Low complexity" evidence="1">
    <location>
        <begin position="8"/>
        <end position="19"/>
    </location>
</feature>
<dbReference type="HOGENOM" id="CLU_1423571_0_0_1"/>
<feature type="compositionally biased region" description="Pro residues" evidence="1">
    <location>
        <begin position="117"/>
        <end position="137"/>
    </location>
</feature>
<feature type="region of interest" description="Disordered" evidence="1">
    <location>
        <begin position="1"/>
        <end position="65"/>
    </location>
</feature>